<protein>
    <submittedName>
        <fullName evidence="1">Uncharacterized protein</fullName>
    </submittedName>
</protein>
<reference evidence="2" key="1">
    <citation type="journal article" date="2017" name="Proc. Natl. Acad. Sci. U.S.A.">
        <title>Simulation of Deepwater Horizon oil plume reveals substrate specialization within a complex community of hydrocarbon-degraders.</title>
        <authorList>
            <person name="Hu P."/>
            <person name="Dubinsky E.A."/>
            <person name="Probst A.J."/>
            <person name="Wang J."/>
            <person name="Sieber C.M.K."/>
            <person name="Tom L.M."/>
            <person name="Gardinali P."/>
            <person name="Banfield J.F."/>
            <person name="Atlas R.M."/>
            <person name="Andersen G.L."/>
        </authorList>
    </citation>
    <scope>NUCLEOTIDE SEQUENCE [LARGE SCALE GENOMIC DNA]</scope>
</reference>
<dbReference type="EMBL" id="MAAO01000008">
    <property type="protein sequence ID" value="OUR95522.1"/>
    <property type="molecule type" value="Genomic_DNA"/>
</dbReference>
<dbReference type="Gene3D" id="3.40.190.10">
    <property type="entry name" value="Periplasmic binding protein-like II"/>
    <property type="match status" value="2"/>
</dbReference>
<dbReference type="SUPFAM" id="SSF53850">
    <property type="entry name" value="Periplasmic binding protein-like II"/>
    <property type="match status" value="1"/>
</dbReference>
<name>A0A1Y5FB33_9BACT</name>
<dbReference type="Proteomes" id="UP000196531">
    <property type="component" value="Unassembled WGS sequence"/>
</dbReference>
<comment type="caution">
    <text evidence="1">The sequence shown here is derived from an EMBL/GenBank/DDBJ whole genome shotgun (WGS) entry which is preliminary data.</text>
</comment>
<organism evidence="1 2">
    <name type="scientific">Halobacteriovorax marinus</name>
    <dbReference type="NCBI Taxonomy" id="97084"/>
    <lineage>
        <taxon>Bacteria</taxon>
        <taxon>Pseudomonadati</taxon>
        <taxon>Bdellovibrionota</taxon>
        <taxon>Bacteriovoracia</taxon>
        <taxon>Bacteriovoracales</taxon>
        <taxon>Halobacteriovoraceae</taxon>
        <taxon>Halobacteriovorax</taxon>
    </lineage>
</organism>
<dbReference type="AlphaFoldDB" id="A0A1Y5FB33"/>
<evidence type="ECO:0000313" key="1">
    <source>
        <dbReference type="EMBL" id="OUR95522.1"/>
    </source>
</evidence>
<accession>A0A1Y5FB33</accession>
<evidence type="ECO:0000313" key="2">
    <source>
        <dbReference type="Proteomes" id="UP000196531"/>
    </source>
</evidence>
<proteinExistence type="predicted"/>
<sequence>MKYLILSIILISLASFNTYGIDPKTIYFGSNEKLVEQYVAQYVIEKIYSSLGLRLKVIPLPPSRAKNSNLDKSIDGEIARITPYGNDKPSLIRIDPSYYYLETAAYCLKDSQLIIKSSKDLKGLKIATIRGVAHSNEATADLKNVHKMNSAIQLFDFVKYKRADVVIDTEINGRRLLQQKEYRSILKNCGTFARFGLYNYINSNRREVVSMVSSKIRELKKSGELKELIQDAEVKALSLGPDSF</sequence>
<gene>
    <name evidence="1" type="ORF">A9Q84_16955</name>
</gene>